<evidence type="ECO:0000313" key="2">
    <source>
        <dbReference type="EMBL" id="CAF0846291.1"/>
    </source>
</evidence>
<dbReference type="Proteomes" id="UP000663879">
    <property type="component" value="Unassembled WGS sequence"/>
</dbReference>
<feature type="domain" description="Reverse transcriptase" evidence="1">
    <location>
        <begin position="92"/>
        <end position="136"/>
    </location>
</feature>
<dbReference type="Pfam" id="PF00078">
    <property type="entry name" value="RVT_1"/>
    <property type="match status" value="1"/>
</dbReference>
<protein>
    <recommendedName>
        <fullName evidence="1">Reverse transcriptase domain-containing protein</fullName>
    </recommendedName>
</protein>
<gene>
    <name evidence="2" type="ORF">OXX778_LOCUS8717</name>
</gene>
<dbReference type="InterPro" id="IPR000477">
    <property type="entry name" value="RT_dom"/>
</dbReference>
<proteinExistence type="predicted"/>
<comment type="caution">
    <text evidence="2">The sequence shown here is derived from an EMBL/GenBank/DDBJ whole genome shotgun (WGS) entry which is preliminary data.</text>
</comment>
<organism evidence="2 3">
    <name type="scientific">Brachionus calyciflorus</name>
    <dbReference type="NCBI Taxonomy" id="104777"/>
    <lineage>
        <taxon>Eukaryota</taxon>
        <taxon>Metazoa</taxon>
        <taxon>Spiralia</taxon>
        <taxon>Gnathifera</taxon>
        <taxon>Rotifera</taxon>
        <taxon>Eurotatoria</taxon>
        <taxon>Monogononta</taxon>
        <taxon>Pseudotrocha</taxon>
        <taxon>Ploima</taxon>
        <taxon>Brachionidae</taxon>
        <taxon>Brachionus</taxon>
    </lineage>
</organism>
<dbReference type="EMBL" id="CAJNOC010001224">
    <property type="protein sequence ID" value="CAF0846291.1"/>
    <property type="molecule type" value="Genomic_DNA"/>
</dbReference>
<dbReference type="OrthoDB" id="425681at2759"/>
<evidence type="ECO:0000259" key="1">
    <source>
        <dbReference type="Pfam" id="PF00078"/>
    </source>
</evidence>
<feature type="non-terminal residue" evidence="2">
    <location>
        <position position="1"/>
    </location>
</feature>
<evidence type="ECO:0000313" key="3">
    <source>
        <dbReference type="Proteomes" id="UP000663879"/>
    </source>
</evidence>
<keyword evidence="3" id="KW-1185">Reference proteome</keyword>
<accession>A0A813VPH9</accession>
<name>A0A813VPH9_9BILA</name>
<dbReference type="AlphaFoldDB" id="A0A813VPH9"/>
<reference evidence="2" key="1">
    <citation type="submission" date="2021-02" db="EMBL/GenBank/DDBJ databases">
        <authorList>
            <person name="Nowell W R."/>
        </authorList>
    </citation>
    <scope>NUCLEOTIDE SEQUENCE</scope>
    <source>
        <strain evidence="2">Ploen Becks lab</strain>
    </source>
</reference>
<sequence length="209" mass="23668">MVCLSSIRSDLNISKIRPILKDPSMKCNDIINIRPISVSNCLAQIFKKLILLNSPELLKTKTIYKDVNNKSGCKVASLDAEKAFDKEPFLIDIIVYADDILLLSSVNSHLQELLNIFAEFGNKWKIKFNTNKSKIIEFGNNHFNSELTVALHEFDRSELSSSIDKSSYSPMNFRSSLNSHVPSSNLIERSDDINILSLNKDNEENLEES</sequence>